<dbReference type="FunFam" id="1.10.510.10:FF:000358">
    <property type="entry name" value="Putative leucine-rich repeat receptor-like serine/threonine-protein kinase"/>
    <property type="match status" value="1"/>
</dbReference>
<evidence type="ECO:0000256" key="24">
    <source>
        <dbReference type="SAM" id="SignalP"/>
    </source>
</evidence>
<dbReference type="PANTHER" id="PTHR27008">
    <property type="entry name" value="OS04G0122200 PROTEIN"/>
    <property type="match status" value="1"/>
</dbReference>
<keyword evidence="14" id="KW-0418">Kinase</keyword>
<dbReference type="SMART" id="SM00369">
    <property type="entry name" value="LRR_TYP"/>
    <property type="match status" value="13"/>
</dbReference>
<dbReference type="InterPro" id="IPR017441">
    <property type="entry name" value="Protein_kinase_ATP_BS"/>
</dbReference>
<dbReference type="GO" id="GO:0005886">
    <property type="term" value="C:plasma membrane"/>
    <property type="evidence" value="ECO:0007669"/>
    <property type="project" value="UniProtKB-SubCell"/>
</dbReference>
<evidence type="ECO:0000256" key="11">
    <source>
        <dbReference type="ARBA" id="ARBA00022729"/>
    </source>
</evidence>
<dbReference type="InterPro" id="IPR001611">
    <property type="entry name" value="Leu-rich_rpt"/>
</dbReference>
<keyword evidence="19" id="KW-0325">Glycoprotein</keyword>
<dbReference type="EMBL" id="CM018040">
    <property type="protein sequence ID" value="KAA8535535.1"/>
    <property type="molecule type" value="Genomic_DNA"/>
</dbReference>
<dbReference type="Pfam" id="PF08263">
    <property type="entry name" value="LRRNT_2"/>
    <property type="match status" value="1"/>
</dbReference>
<dbReference type="FunFam" id="3.80.10.10:FF:000101">
    <property type="entry name" value="LRR receptor-like serine/threonine-protein kinase ERECTA"/>
    <property type="match status" value="1"/>
</dbReference>
<comment type="catalytic activity">
    <reaction evidence="21">
        <text>L-seryl-[protein] + ATP = O-phospho-L-seryl-[protein] + ADP + H(+)</text>
        <dbReference type="Rhea" id="RHEA:17989"/>
        <dbReference type="Rhea" id="RHEA-COMP:9863"/>
        <dbReference type="Rhea" id="RHEA-COMP:11604"/>
        <dbReference type="ChEBI" id="CHEBI:15378"/>
        <dbReference type="ChEBI" id="CHEBI:29999"/>
        <dbReference type="ChEBI" id="CHEBI:30616"/>
        <dbReference type="ChEBI" id="CHEBI:83421"/>
        <dbReference type="ChEBI" id="CHEBI:456216"/>
        <dbReference type="EC" id="2.7.11.1"/>
    </reaction>
</comment>
<dbReference type="InterPro" id="IPR051809">
    <property type="entry name" value="Plant_receptor-like_S/T_kinase"/>
</dbReference>
<keyword evidence="11 24" id="KW-0732">Signal</keyword>
<evidence type="ECO:0000256" key="19">
    <source>
        <dbReference type="ARBA" id="ARBA00023180"/>
    </source>
</evidence>
<dbReference type="GO" id="GO:0051707">
    <property type="term" value="P:response to other organism"/>
    <property type="evidence" value="ECO:0007669"/>
    <property type="project" value="UniProtKB-ARBA"/>
</dbReference>
<evidence type="ECO:0000256" key="13">
    <source>
        <dbReference type="ARBA" id="ARBA00022741"/>
    </source>
</evidence>
<keyword evidence="10 23" id="KW-0812">Transmembrane</keyword>
<sequence length="1106" mass="122374">MKFLLGLLLVQSCMICLAFSFSSNLTDQSALLAFRNEITTDPNNILASNWTTKISFCNWVGVSCSRQRQRVRALELRNMGLQGTISPYVGNLSFLVKLDLRNNSFHGPLTHEIGRLSRMKALILQENKVQGIIPPTLFHCRLLQSISLSNNLFSGQIPEELGTLSKVQILYLGFNNFTGTIPSSLANLSTLQVFGLSDNAMSGSIPWTTFNISSLFEIDLTNNRFSGSLAVDICQLCPRLQGLYLSSNYLGGQIPSLLSNCSELTALSLSSNRFEGSILRNIGNLHMLELLYLGGNNFEGTLPPSLGNMSNLWQLAIEGNYIQGHIPPELARLSNLRELSLGDNNLTGIIPEQIFNISSLQDIYMNFNFLDGNLPTTAVFCLPSLEALALGGNRLSGNIPYFLSNSSKLSVLSLENNLFSGPIPTSLGNLELLKKLYMAHNQLTTENGSPQLSFLTALTRCRSLEELDFSNNPIDGILPNSIGNFSSSFQSFFAFGCQIRGPIPREIGSLKNLIFLGLSRNNVSRSIPSSVGALKSLQRLYLDGNKLEGLIPQELCQLLRVGELSLQSNVLLGPIPACIGNLRHLQQLDLSSNNLNSSIPMSLWTLEYLLFLNLSTNSLGGSMPSQMRMSNVMNKMDLSKNQIEGIIPPTIGSFKVLIALNLSRNSFQGLIPESFGDLAGLEFMDLSYNNISGTIPRSLQKLRFLTYLNLSYNKLSGEIPNKGSFVNFTAQSFMGNEALCGQSIPQIPTCTIRNTHKMQTIQIFLKFILPVIASVVIAISFIYIVIKYRRSRVETPQLVVLAPVIEHKIISYQELRDATNNFCDSNLLGVGSFASVFKGVLSDGTIVAVKILNLELDDAFKSFDVECKVLRNVRHRNLVKVISSCSNLELRALVLQYMSNGSLEKWLYSHNYCLDLFQRVSIMFDVALALEYLHHGQSEPVVHCDLKPNNVLLDEEMVAHVGDFGIAKILAQNKTETQTKTLGTIGYIAPEYGSEGRVSTKGDIYSYGIMLLEMFTRKKPTDEMFTGELSLRQWVSASLPSKLMEVVDGGLFTTRGGTTTTQGIILVIMELGMECCKDSPEERYDIKEVVVKLNKTKMQLLQNRGD</sequence>
<dbReference type="Proteomes" id="UP000325577">
    <property type="component" value="Linkage Group LG17"/>
</dbReference>
<reference evidence="26 27" key="1">
    <citation type="submission" date="2019-09" db="EMBL/GenBank/DDBJ databases">
        <title>A chromosome-level genome assembly of the Chinese tupelo Nyssa sinensis.</title>
        <authorList>
            <person name="Yang X."/>
            <person name="Kang M."/>
            <person name="Yang Y."/>
            <person name="Xiong H."/>
            <person name="Wang M."/>
            <person name="Zhang Z."/>
            <person name="Wang Z."/>
            <person name="Wu H."/>
            <person name="Ma T."/>
            <person name="Liu J."/>
            <person name="Xi Z."/>
        </authorList>
    </citation>
    <scope>NUCLEOTIDE SEQUENCE [LARGE SCALE GENOMIC DNA]</scope>
    <source>
        <strain evidence="26">J267</strain>
        <tissue evidence="26">Leaf</tissue>
    </source>
</reference>
<dbReference type="Gene3D" id="3.30.200.20">
    <property type="entry name" value="Phosphorylase Kinase, domain 1"/>
    <property type="match status" value="1"/>
</dbReference>
<dbReference type="InterPro" id="IPR013210">
    <property type="entry name" value="LRR_N_plant-typ"/>
</dbReference>
<feature type="signal peptide" evidence="24">
    <location>
        <begin position="1"/>
        <end position="18"/>
    </location>
</feature>
<keyword evidence="12" id="KW-0677">Repeat</keyword>
<dbReference type="FunFam" id="3.80.10.10:FF:000095">
    <property type="entry name" value="LRR receptor-like serine/threonine-protein kinase GSO1"/>
    <property type="match status" value="1"/>
</dbReference>
<proteinExistence type="inferred from homology"/>
<evidence type="ECO:0000256" key="2">
    <source>
        <dbReference type="ARBA" id="ARBA00004479"/>
    </source>
</evidence>
<dbReference type="InterPro" id="IPR032675">
    <property type="entry name" value="LRR_dom_sf"/>
</dbReference>
<dbReference type="GO" id="GO:0006952">
    <property type="term" value="P:defense response"/>
    <property type="evidence" value="ECO:0007669"/>
    <property type="project" value="UniProtKB-ARBA"/>
</dbReference>
<keyword evidence="15 22" id="KW-0067">ATP-binding</keyword>
<dbReference type="FunFam" id="3.30.200.20:FF:000661">
    <property type="entry name" value="Serine-threonine protein kinase plant-type"/>
    <property type="match status" value="1"/>
</dbReference>
<feature type="domain" description="Protein kinase" evidence="25">
    <location>
        <begin position="822"/>
        <end position="1101"/>
    </location>
</feature>
<keyword evidence="17 23" id="KW-0472">Membrane</keyword>
<dbReference type="PROSITE" id="PS00107">
    <property type="entry name" value="PROTEIN_KINASE_ATP"/>
    <property type="match status" value="1"/>
</dbReference>
<evidence type="ECO:0000259" key="25">
    <source>
        <dbReference type="PROSITE" id="PS50011"/>
    </source>
</evidence>
<comment type="similarity">
    <text evidence="3">Belongs to the protein kinase superfamily. Ser/Thr protein kinase family.</text>
</comment>
<keyword evidence="6" id="KW-0723">Serine/threonine-protein kinase</keyword>
<dbReference type="SUPFAM" id="SSF52058">
    <property type="entry name" value="L domain-like"/>
    <property type="match status" value="2"/>
</dbReference>
<gene>
    <name evidence="26" type="ORF">F0562_030538</name>
</gene>
<comment type="subcellular location">
    <subcellularLocation>
        <location evidence="1">Cell membrane</location>
        <topology evidence="1">Single-pass membrane protein</topology>
    </subcellularLocation>
    <subcellularLocation>
        <location evidence="2">Membrane</location>
        <topology evidence="2">Single-pass type I membrane protein</topology>
    </subcellularLocation>
</comment>
<keyword evidence="13 22" id="KW-0547">Nucleotide-binding</keyword>
<evidence type="ECO:0000256" key="16">
    <source>
        <dbReference type="ARBA" id="ARBA00022989"/>
    </source>
</evidence>
<evidence type="ECO:0000256" key="22">
    <source>
        <dbReference type="PROSITE-ProRule" id="PRU10141"/>
    </source>
</evidence>
<dbReference type="SMART" id="SM00365">
    <property type="entry name" value="LRR_SD22"/>
    <property type="match status" value="6"/>
</dbReference>
<keyword evidence="8" id="KW-0433">Leucine-rich repeat</keyword>
<evidence type="ECO:0000256" key="23">
    <source>
        <dbReference type="SAM" id="Phobius"/>
    </source>
</evidence>
<evidence type="ECO:0000256" key="17">
    <source>
        <dbReference type="ARBA" id="ARBA00023136"/>
    </source>
</evidence>
<keyword evidence="16 23" id="KW-1133">Transmembrane helix</keyword>
<dbReference type="PROSITE" id="PS50011">
    <property type="entry name" value="PROTEIN_KINASE_DOM"/>
    <property type="match status" value="1"/>
</dbReference>
<feature type="chain" id="PRO_5023817155" description="non-specific serine/threonine protein kinase" evidence="24">
    <location>
        <begin position="19"/>
        <end position="1106"/>
    </location>
</feature>
<dbReference type="SUPFAM" id="SSF52047">
    <property type="entry name" value="RNI-like"/>
    <property type="match status" value="1"/>
</dbReference>
<evidence type="ECO:0000256" key="10">
    <source>
        <dbReference type="ARBA" id="ARBA00022692"/>
    </source>
</evidence>
<evidence type="ECO:0000313" key="26">
    <source>
        <dbReference type="EMBL" id="KAA8535535.1"/>
    </source>
</evidence>
<keyword evidence="18" id="KW-0675">Receptor</keyword>
<evidence type="ECO:0000256" key="20">
    <source>
        <dbReference type="ARBA" id="ARBA00047899"/>
    </source>
</evidence>
<evidence type="ECO:0000256" key="18">
    <source>
        <dbReference type="ARBA" id="ARBA00023170"/>
    </source>
</evidence>
<dbReference type="SMART" id="SM00220">
    <property type="entry name" value="S_TKc"/>
    <property type="match status" value="1"/>
</dbReference>
<dbReference type="Pfam" id="PF13855">
    <property type="entry name" value="LRR_8"/>
    <property type="match status" value="2"/>
</dbReference>
<evidence type="ECO:0000256" key="14">
    <source>
        <dbReference type="ARBA" id="ARBA00022777"/>
    </source>
</evidence>
<evidence type="ECO:0000256" key="7">
    <source>
        <dbReference type="ARBA" id="ARBA00022553"/>
    </source>
</evidence>
<feature type="binding site" evidence="22">
    <location>
        <position position="850"/>
    </location>
    <ligand>
        <name>ATP</name>
        <dbReference type="ChEBI" id="CHEBI:30616"/>
    </ligand>
</feature>
<dbReference type="Pfam" id="PF00560">
    <property type="entry name" value="LRR_1"/>
    <property type="match status" value="9"/>
</dbReference>
<evidence type="ECO:0000256" key="8">
    <source>
        <dbReference type="ARBA" id="ARBA00022614"/>
    </source>
</evidence>
<accession>A0A5J5AWP2</accession>
<dbReference type="InterPro" id="IPR008271">
    <property type="entry name" value="Ser/Thr_kinase_AS"/>
</dbReference>
<dbReference type="GO" id="GO:0004674">
    <property type="term" value="F:protein serine/threonine kinase activity"/>
    <property type="evidence" value="ECO:0007669"/>
    <property type="project" value="UniProtKB-KW"/>
</dbReference>
<dbReference type="InterPro" id="IPR000719">
    <property type="entry name" value="Prot_kinase_dom"/>
</dbReference>
<evidence type="ECO:0000256" key="5">
    <source>
        <dbReference type="ARBA" id="ARBA00022475"/>
    </source>
</evidence>
<evidence type="ECO:0000256" key="12">
    <source>
        <dbReference type="ARBA" id="ARBA00022737"/>
    </source>
</evidence>
<keyword evidence="5" id="KW-1003">Cell membrane</keyword>
<dbReference type="FunFam" id="3.80.10.10:FF:000383">
    <property type="entry name" value="Leucine-rich repeat receptor protein kinase EMS1"/>
    <property type="match status" value="2"/>
</dbReference>
<dbReference type="Gene3D" id="3.80.10.10">
    <property type="entry name" value="Ribonuclease Inhibitor"/>
    <property type="match status" value="5"/>
</dbReference>
<dbReference type="Gene3D" id="1.10.510.10">
    <property type="entry name" value="Transferase(Phosphotransferase) domain 1"/>
    <property type="match status" value="1"/>
</dbReference>
<evidence type="ECO:0000256" key="4">
    <source>
        <dbReference type="ARBA" id="ARBA00012513"/>
    </source>
</evidence>
<keyword evidence="9" id="KW-0808">Transferase</keyword>
<dbReference type="PANTHER" id="PTHR27008:SF497">
    <property type="entry name" value="OS11G0695000 PROTEIN"/>
    <property type="match status" value="1"/>
</dbReference>
<evidence type="ECO:0000313" key="27">
    <source>
        <dbReference type="Proteomes" id="UP000325577"/>
    </source>
</evidence>
<evidence type="ECO:0000256" key="1">
    <source>
        <dbReference type="ARBA" id="ARBA00004162"/>
    </source>
</evidence>
<evidence type="ECO:0000256" key="21">
    <source>
        <dbReference type="ARBA" id="ARBA00048679"/>
    </source>
</evidence>
<keyword evidence="27" id="KW-1185">Reference proteome</keyword>
<dbReference type="InterPro" id="IPR011009">
    <property type="entry name" value="Kinase-like_dom_sf"/>
</dbReference>
<keyword evidence="7" id="KW-0597">Phosphoprotein</keyword>
<dbReference type="SUPFAM" id="SSF56112">
    <property type="entry name" value="Protein kinase-like (PK-like)"/>
    <property type="match status" value="1"/>
</dbReference>
<name>A0A5J5AWP2_9ASTE</name>
<evidence type="ECO:0000256" key="15">
    <source>
        <dbReference type="ARBA" id="ARBA00022840"/>
    </source>
</evidence>
<comment type="catalytic activity">
    <reaction evidence="20">
        <text>L-threonyl-[protein] + ATP = O-phospho-L-threonyl-[protein] + ADP + H(+)</text>
        <dbReference type="Rhea" id="RHEA:46608"/>
        <dbReference type="Rhea" id="RHEA-COMP:11060"/>
        <dbReference type="Rhea" id="RHEA-COMP:11605"/>
        <dbReference type="ChEBI" id="CHEBI:15378"/>
        <dbReference type="ChEBI" id="CHEBI:30013"/>
        <dbReference type="ChEBI" id="CHEBI:30616"/>
        <dbReference type="ChEBI" id="CHEBI:61977"/>
        <dbReference type="ChEBI" id="CHEBI:456216"/>
        <dbReference type="EC" id="2.7.11.1"/>
    </reaction>
</comment>
<dbReference type="GO" id="GO:0005524">
    <property type="term" value="F:ATP binding"/>
    <property type="evidence" value="ECO:0007669"/>
    <property type="project" value="UniProtKB-UniRule"/>
</dbReference>
<organism evidence="26 27">
    <name type="scientific">Nyssa sinensis</name>
    <dbReference type="NCBI Taxonomy" id="561372"/>
    <lineage>
        <taxon>Eukaryota</taxon>
        <taxon>Viridiplantae</taxon>
        <taxon>Streptophyta</taxon>
        <taxon>Embryophyta</taxon>
        <taxon>Tracheophyta</taxon>
        <taxon>Spermatophyta</taxon>
        <taxon>Magnoliopsida</taxon>
        <taxon>eudicotyledons</taxon>
        <taxon>Gunneridae</taxon>
        <taxon>Pentapetalae</taxon>
        <taxon>asterids</taxon>
        <taxon>Cornales</taxon>
        <taxon>Nyssaceae</taxon>
        <taxon>Nyssa</taxon>
    </lineage>
</organism>
<protein>
    <recommendedName>
        <fullName evidence="4">non-specific serine/threonine protein kinase</fullName>
        <ecNumber evidence="4">2.7.11.1</ecNumber>
    </recommendedName>
</protein>
<dbReference type="OrthoDB" id="676979at2759"/>
<dbReference type="Pfam" id="PF00069">
    <property type="entry name" value="Pkinase"/>
    <property type="match status" value="1"/>
</dbReference>
<dbReference type="EC" id="2.7.11.1" evidence="4"/>
<evidence type="ECO:0000256" key="3">
    <source>
        <dbReference type="ARBA" id="ARBA00008684"/>
    </source>
</evidence>
<evidence type="ECO:0000256" key="6">
    <source>
        <dbReference type="ARBA" id="ARBA00022527"/>
    </source>
</evidence>
<dbReference type="PROSITE" id="PS00108">
    <property type="entry name" value="PROTEIN_KINASE_ST"/>
    <property type="match status" value="1"/>
</dbReference>
<dbReference type="InterPro" id="IPR003591">
    <property type="entry name" value="Leu-rich_rpt_typical-subtyp"/>
</dbReference>
<evidence type="ECO:0000256" key="9">
    <source>
        <dbReference type="ARBA" id="ARBA00022679"/>
    </source>
</evidence>
<dbReference type="AlphaFoldDB" id="A0A5J5AWP2"/>
<feature type="transmembrane region" description="Helical" evidence="23">
    <location>
        <begin position="763"/>
        <end position="786"/>
    </location>
</feature>